<evidence type="ECO:0000256" key="1">
    <source>
        <dbReference type="SAM" id="MobiDB-lite"/>
    </source>
</evidence>
<dbReference type="InterPro" id="IPR036013">
    <property type="entry name" value="Band_7/SPFH_dom_sf"/>
</dbReference>
<keyword evidence="4" id="KW-1185">Reference proteome</keyword>
<feature type="region of interest" description="Disordered" evidence="1">
    <location>
        <begin position="1"/>
        <end position="28"/>
    </location>
</feature>
<evidence type="ECO:0000313" key="3">
    <source>
        <dbReference type="EMBL" id="CAB9528063.1"/>
    </source>
</evidence>
<dbReference type="Pfam" id="PF01145">
    <property type="entry name" value="Band_7"/>
    <property type="match status" value="1"/>
</dbReference>
<sequence length="310" mass="33824">MHDNNSNEAFTKLLSPQPDTMTARGSDEDEDTLRYYLDDDPEINSSITGCFEASFLGAVASAVCFPITLLACCGLTIIPERQHAAVLYFGKYSGSIQKPGIHFLPPIGAEFRYMSTATRTLNLTDIKVLDQRGNPIVVSAVVTFEPTSAKKARIDVENPWPERRSGEDETFLQLQAQAVLKQVASMFPYEAPPGESSLQTEGAHIADMLIARLQKRVAVAGARIQSFDLVDLSYAKEIASAMLVRQQAAALVDARKLIVKAAVDMTHQAVKDLEEKTGEPMSKEMRERTCANLLTVVCSSEAVTPTLPVG</sequence>
<dbReference type="SMART" id="SM00244">
    <property type="entry name" value="PHB"/>
    <property type="match status" value="1"/>
</dbReference>
<proteinExistence type="predicted"/>
<evidence type="ECO:0000259" key="2">
    <source>
        <dbReference type="SMART" id="SM00244"/>
    </source>
</evidence>
<evidence type="ECO:0000313" key="4">
    <source>
        <dbReference type="Proteomes" id="UP001153069"/>
    </source>
</evidence>
<dbReference type="Gene3D" id="3.30.479.30">
    <property type="entry name" value="Band 7 domain"/>
    <property type="match status" value="1"/>
</dbReference>
<accession>A0A9N8EWI6</accession>
<dbReference type="OrthoDB" id="2105077at2759"/>
<reference evidence="3" key="1">
    <citation type="submission" date="2020-06" db="EMBL/GenBank/DDBJ databases">
        <authorList>
            <consortium name="Plant Systems Biology data submission"/>
        </authorList>
    </citation>
    <scope>NUCLEOTIDE SEQUENCE</scope>
    <source>
        <strain evidence="3">D6</strain>
    </source>
</reference>
<dbReference type="InterPro" id="IPR001107">
    <property type="entry name" value="Band_7"/>
</dbReference>
<protein>
    <submittedName>
        <fullName evidence="3">PHB</fullName>
    </submittedName>
</protein>
<dbReference type="SUPFAM" id="SSF117892">
    <property type="entry name" value="Band 7/SPFH domain"/>
    <property type="match status" value="1"/>
</dbReference>
<gene>
    <name evidence="3" type="ORF">SEMRO_2139_G316140.1</name>
</gene>
<dbReference type="PANTHER" id="PTHR43446:SF1">
    <property type="entry name" value="BAND 7 DOMAIN-CONTAINING PROTEIN"/>
    <property type="match status" value="1"/>
</dbReference>
<dbReference type="AlphaFoldDB" id="A0A9N8EWI6"/>
<dbReference type="EMBL" id="CAICTM010002137">
    <property type="protein sequence ID" value="CAB9528063.1"/>
    <property type="molecule type" value="Genomic_DNA"/>
</dbReference>
<organism evidence="3 4">
    <name type="scientific">Seminavis robusta</name>
    <dbReference type="NCBI Taxonomy" id="568900"/>
    <lineage>
        <taxon>Eukaryota</taxon>
        <taxon>Sar</taxon>
        <taxon>Stramenopiles</taxon>
        <taxon>Ochrophyta</taxon>
        <taxon>Bacillariophyta</taxon>
        <taxon>Bacillariophyceae</taxon>
        <taxon>Bacillariophycidae</taxon>
        <taxon>Naviculales</taxon>
        <taxon>Naviculaceae</taxon>
        <taxon>Seminavis</taxon>
    </lineage>
</organism>
<dbReference type="PANTHER" id="PTHR43446">
    <property type="entry name" value="MEMBRANE PROTEIN-RELATED"/>
    <property type="match status" value="1"/>
</dbReference>
<dbReference type="Proteomes" id="UP001153069">
    <property type="component" value="Unassembled WGS sequence"/>
</dbReference>
<comment type="caution">
    <text evidence="3">The sequence shown here is derived from an EMBL/GenBank/DDBJ whole genome shotgun (WGS) entry which is preliminary data.</text>
</comment>
<name>A0A9N8EWI6_9STRA</name>
<feature type="domain" description="Band 7" evidence="2">
    <location>
        <begin position="73"/>
        <end position="246"/>
    </location>
</feature>